<keyword evidence="1" id="KW-1133">Transmembrane helix</keyword>
<dbReference type="AlphaFoldDB" id="A0A9X2W337"/>
<accession>A0A9X2W337</accession>
<dbReference type="RefSeq" id="WP_259962868.1">
    <property type="nucleotide sequence ID" value="NZ_JAOAMV010000006.1"/>
</dbReference>
<comment type="caution">
    <text evidence="2">The sequence shown here is derived from an EMBL/GenBank/DDBJ whole genome shotgun (WGS) entry which is preliminary data.</text>
</comment>
<evidence type="ECO:0008006" key="4">
    <source>
        <dbReference type="Google" id="ProtNLM"/>
    </source>
</evidence>
<name>A0A9X2W337_9SPHN</name>
<evidence type="ECO:0000313" key="2">
    <source>
        <dbReference type="EMBL" id="MCT2559867.1"/>
    </source>
</evidence>
<keyword evidence="1" id="KW-0812">Transmembrane</keyword>
<dbReference type="Proteomes" id="UP001142648">
    <property type="component" value="Unassembled WGS sequence"/>
</dbReference>
<keyword evidence="3" id="KW-1185">Reference proteome</keyword>
<reference evidence="2" key="1">
    <citation type="submission" date="2022-09" db="EMBL/GenBank/DDBJ databases">
        <title>The genome sequence of Tsuneonella sp. YG55.</title>
        <authorList>
            <person name="Liu Y."/>
        </authorList>
    </citation>
    <scope>NUCLEOTIDE SEQUENCE</scope>
    <source>
        <strain evidence="2">YG55</strain>
    </source>
</reference>
<organism evidence="2 3">
    <name type="scientific">Tsuneonella litorea</name>
    <dbReference type="NCBI Taxonomy" id="2976475"/>
    <lineage>
        <taxon>Bacteria</taxon>
        <taxon>Pseudomonadati</taxon>
        <taxon>Pseudomonadota</taxon>
        <taxon>Alphaproteobacteria</taxon>
        <taxon>Sphingomonadales</taxon>
        <taxon>Erythrobacteraceae</taxon>
        <taxon>Tsuneonella</taxon>
    </lineage>
</organism>
<feature type="transmembrane region" description="Helical" evidence="1">
    <location>
        <begin position="164"/>
        <end position="185"/>
    </location>
</feature>
<evidence type="ECO:0000256" key="1">
    <source>
        <dbReference type="SAM" id="Phobius"/>
    </source>
</evidence>
<evidence type="ECO:0000313" key="3">
    <source>
        <dbReference type="Proteomes" id="UP001142648"/>
    </source>
</evidence>
<proteinExistence type="predicted"/>
<protein>
    <recommendedName>
        <fullName evidence="4">GDT1 family protein</fullName>
    </recommendedName>
</protein>
<gene>
    <name evidence="2" type="ORF">N0B51_12855</name>
</gene>
<feature type="transmembrane region" description="Helical" evidence="1">
    <location>
        <begin position="71"/>
        <end position="88"/>
    </location>
</feature>
<feature type="transmembrane region" description="Helical" evidence="1">
    <location>
        <begin position="130"/>
        <end position="152"/>
    </location>
</feature>
<dbReference type="EMBL" id="JAOAMV010000006">
    <property type="protein sequence ID" value="MCT2559867.1"/>
    <property type="molecule type" value="Genomic_DNA"/>
</dbReference>
<feature type="transmembrane region" description="Helical" evidence="1">
    <location>
        <begin position="37"/>
        <end position="64"/>
    </location>
</feature>
<keyword evidence="1" id="KW-0472">Membrane</keyword>
<sequence length="186" mass="18594">MAAAFLLALGIVFAVSLGARDQLLVARLAERLGKGGGLIVVGALAATASALLMAVAGLALALVLPGPAADMLVAIGFLLAAVELAWQRNDRLPEEPTRSLFATFVVLLARQVGDAARFCVFAFAAGGSAWLAGAGGALGGTAALALGITLGADLSRWPLRALRLALAVVLFVAAIAIGLTARGIIG</sequence>